<sequence>MKRKCLSHIYVPDGRGHLPELVKPVHPPPAARRRKPVARPHGRQRCGGAAGPGVDGRRCPEVAGGSRRRLRRLRPPRLQRAAPRRRARLPRRGRPRRLLAPRDRRAHGRGGELAPGGDRGGGGRRVRSGDHVGGGHHQGLRPLRHLLLLAGQAPYDGGDGGDPEEGFRRAGGDRPAVDVDHQAKEGSS</sequence>
<dbReference type="HOGENOM" id="CLU_1443234_0_0_1"/>
<feature type="compositionally biased region" description="Gly residues" evidence="1">
    <location>
        <begin position="111"/>
        <end position="120"/>
    </location>
</feature>
<evidence type="ECO:0000256" key="1">
    <source>
        <dbReference type="SAM" id="MobiDB-lite"/>
    </source>
</evidence>
<feature type="compositionally biased region" description="Basic residues" evidence="1">
    <location>
        <begin position="31"/>
        <end position="44"/>
    </location>
</feature>
<feature type="compositionally biased region" description="Basic and acidic residues" evidence="1">
    <location>
        <begin position="165"/>
        <end position="188"/>
    </location>
</feature>
<reference evidence="3" key="1">
    <citation type="submission" date="2013-06" db="EMBL/GenBank/DDBJ databases">
        <authorList>
            <person name="Zhao Q."/>
        </authorList>
    </citation>
    <scope>NUCLEOTIDE SEQUENCE</scope>
    <source>
        <strain evidence="3">cv. W1943</strain>
    </source>
</reference>
<organism evidence="2 3">
    <name type="scientific">Oryza rufipogon</name>
    <name type="common">Brownbeard rice</name>
    <name type="synonym">Asian wild rice</name>
    <dbReference type="NCBI Taxonomy" id="4529"/>
    <lineage>
        <taxon>Eukaryota</taxon>
        <taxon>Viridiplantae</taxon>
        <taxon>Streptophyta</taxon>
        <taxon>Embryophyta</taxon>
        <taxon>Tracheophyta</taxon>
        <taxon>Spermatophyta</taxon>
        <taxon>Magnoliopsida</taxon>
        <taxon>Liliopsida</taxon>
        <taxon>Poales</taxon>
        <taxon>Poaceae</taxon>
        <taxon>BOP clade</taxon>
        <taxon>Oryzoideae</taxon>
        <taxon>Oryzeae</taxon>
        <taxon>Oryzinae</taxon>
        <taxon>Oryza</taxon>
    </lineage>
</organism>
<dbReference type="AlphaFoldDB" id="A0A0E0MTG5"/>
<dbReference type="Gramene" id="ORUFI01G08970.4">
    <property type="protein sequence ID" value="ORUFI01G08970.4"/>
    <property type="gene ID" value="ORUFI01G08970"/>
</dbReference>
<feature type="region of interest" description="Disordered" evidence="1">
    <location>
        <begin position="151"/>
        <end position="188"/>
    </location>
</feature>
<dbReference type="Proteomes" id="UP000008022">
    <property type="component" value="Unassembled WGS sequence"/>
</dbReference>
<keyword evidence="3" id="KW-1185">Reference proteome</keyword>
<reference evidence="2" key="2">
    <citation type="submission" date="2015-06" db="UniProtKB">
        <authorList>
            <consortium name="EnsemblPlants"/>
        </authorList>
    </citation>
    <scope>IDENTIFICATION</scope>
</reference>
<name>A0A0E0MTG5_ORYRU</name>
<protein>
    <submittedName>
        <fullName evidence="2">Uncharacterized protein</fullName>
    </submittedName>
</protein>
<evidence type="ECO:0000313" key="3">
    <source>
        <dbReference type="Proteomes" id="UP000008022"/>
    </source>
</evidence>
<proteinExistence type="predicted"/>
<evidence type="ECO:0000313" key="2">
    <source>
        <dbReference type="EnsemblPlants" id="ORUFI01G08970.4"/>
    </source>
</evidence>
<feature type="region of interest" description="Disordered" evidence="1">
    <location>
        <begin position="15"/>
        <end position="139"/>
    </location>
</feature>
<feature type="compositionally biased region" description="Basic residues" evidence="1">
    <location>
        <begin position="66"/>
        <end position="108"/>
    </location>
</feature>
<accession>A0A0E0MTG5</accession>
<dbReference type="EnsemblPlants" id="ORUFI01G08970.4">
    <property type="protein sequence ID" value="ORUFI01G08970.4"/>
    <property type="gene ID" value="ORUFI01G08970"/>
</dbReference>